<keyword evidence="1" id="KW-0805">Transcription regulation</keyword>
<evidence type="ECO:0000313" key="8">
    <source>
        <dbReference type="Proteomes" id="UP001612741"/>
    </source>
</evidence>
<organism evidence="7 8">
    <name type="scientific">Nonomuraea typhae</name>
    <dbReference type="NCBI Taxonomy" id="2603600"/>
    <lineage>
        <taxon>Bacteria</taxon>
        <taxon>Bacillati</taxon>
        <taxon>Actinomycetota</taxon>
        <taxon>Actinomycetes</taxon>
        <taxon>Streptosporangiales</taxon>
        <taxon>Streptosporangiaceae</taxon>
        <taxon>Nonomuraea</taxon>
    </lineage>
</organism>
<feature type="compositionally biased region" description="Polar residues" evidence="5">
    <location>
        <begin position="1"/>
        <end position="10"/>
    </location>
</feature>
<dbReference type="InterPro" id="IPR004111">
    <property type="entry name" value="Repressor_TetR_C"/>
</dbReference>
<keyword evidence="3" id="KW-0804">Transcription</keyword>
<accession>A0ABW7Z579</accession>
<dbReference type="InterPro" id="IPR036271">
    <property type="entry name" value="Tet_transcr_reg_TetR-rel_C_sf"/>
</dbReference>
<feature type="domain" description="HTH tetR-type" evidence="6">
    <location>
        <begin position="25"/>
        <end position="85"/>
    </location>
</feature>
<dbReference type="SUPFAM" id="SSF46689">
    <property type="entry name" value="Homeodomain-like"/>
    <property type="match status" value="1"/>
</dbReference>
<dbReference type="InterPro" id="IPR001647">
    <property type="entry name" value="HTH_TetR"/>
</dbReference>
<proteinExistence type="predicted"/>
<keyword evidence="2 4" id="KW-0238">DNA-binding</keyword>
<dbReference type="Pfam" id="PF00440">
    <property type="entry name" value="TetR_N"/>
    <property type="match status" value="1"/>
</dbReference>
<evidence type="ECO:0000256" key="1">
    <source>
        <dbReference type="ARBA" id="ARBA00023015"/>
    </source>
</evidence>
<dbReference type="InterPro" id="IPR050109">
    <property type="entry name" value="HTH-type_TetR-like_transc_reg"/>
</dbReference>
<feature type="DNA-binding region" description="H-T-H motif" evidence="4">
    <location>
        <begin position="48"/>
        <end position="67"/>
    </location>
</feature>
<keyword evidence="8" id="KW-1185">Reference proteome</keyword>
<feature type="region of interest" description="Disordered" evidence="5">
    <location>
        <begin position="1"/>
        <end position="20"/>
    </location>
</feature>
<dbReference type="RefSeq" id="WP_397088857.1">
    <property type="nucleotide sequence ID" value="NZ_JBITGY010000011.1"/>
</dbReference>
<dbReference type="PANTHER" id="PTHR30055">
    <property type="entry name" value="HTH-TYPE TRANSCRIPTIONAL REGULATOR RUTR"/>
    <property type="match status" value="1"/>
</dbReference>
<gene>
    <name evidence="7" type="ORF">ACIBG2_37220</name>
</gene>
<sequence>MSTQDQNQPRTPVWARPAPSVRQPRFTREQIAKTAIAIADAEGFAALSMRRLADELGAGTMTLYHYVPSKQDLLALMNDEILGELAGDGAEPEAGWREALARFGRGLRAVSAHRPWVITVLGSKDIGPNGMRALERVLASLAGTPFDAAAKMELIALVSYYVAGYTAQADTAEQPGEEWIAGVAAFVTARLETGEFPHIQQLLDGGDAEAFVRRLDTQTAGDEQFERGLTRILDGIEAELGRRWPTGGTS</sequence>
<evidence type="ECO:0000259" key="6">
    <source>
        <dbReference type="PROSITE" id="PS50977"/>
    </source>
</evidence>
<evidence type="ECO:0000256" key="3">
    <source>
        <dbReference type="ARBA" id="ARBA00023163"/>
    </source>
</evidence>
<dbReference type="Gene3D" id="1.10.10.60">
    <property type="entry name" value="Homeodomain-like"/>
    <property type="match status" value="1"/>
</dbReference>
<evidence type="ECO:0000313" key="7">
    <source>
        <dbReference type="EMBL" id="MFI6503072.1"/>
    </source>
</evidence>
<dbReference type="PROSITE" id="PS50977">
    <property type="entry name" value="HTH_TETR_2"/>
    <property type="match status" value="1"/>
</dbReference>
<dbReference type="PANTHER" id="PTHR30055:SF151">
    <property type="entry name" value="TRANSCRIPTIONAL REGULATORY PROTEIN"/>
    <property type="match status" value="1"/>
</dbReference>
<name>A0ABW7Z579_9ACTN</name>
<dbReference type="InterPro" id="IPR009057">
    <property type="entry name" value="Homeodomain-like_sf"/>
</dbReference>
<dbReference type="Proteomes" id="UP001612741">
    <property type="component" value="Unassembled WGS sequence"/>
</dbReference>
<evidence type="ECO:0000256" key="2">
    <source>
        <dbReference type="ARBA" id="ARBA00023125"/>
    </source>
</evidence>
<dbReference type="Gene3D" id="1.10.357.10">
    <property type="entry name" value="Tetracycline Repressor, domain 2"/>
    <property type="match status" value="1"/>
</dbReference>
<dbReference type="Pfam" id="PF02909">
    <property type="entry name" value="TetR_C_1"/>
    <property type="match status" value="1"/>
</dbReference>
<dbReference type="EMBL" id="JBITGY010000011">
    <property type="protein sequence ID" value="MFI6503072.1"/>
    <property type="molecule type" value="Genomic_DNA"/>
</dbReference>
<comment type="caution">
    <text evidence="7">The sequence shown here is derived from an EMBL/GenBank/DDBJ whole genome shotgun (WGS) entry which is preliminary data.</text>
</comment>
<evidence type="ECO:0000256" key="5">
    <source>
        <dbReference type="SAM" id="MobiDB-lite"/>
    </source>
</evidence>
<reference evidence="7 8" key="1">
    <citation type="submission" date="2024-10" db="EMBL/GenBank/DDBJ databases">
        <title>The Natural Products Discovery Center: Release of the First 8490 Sequenced Strains for Exploring Actinobacteria Biosynthetic Diversity.</title>
        <authorList>
            <person name="Kalkreuter E."/>
            <person name="Kautsar S.A."/>
            <person name="Yang D."/>
            <person name="Bader C.D."/>
            <person name="Teijaro C.N."/>
            <person name="Fluegel L."/>
            <person name="Davis C.M."/>
            <person name="Simpson J.R."/>
            <person name="Lauterbach L."/>
            <person name="Steele A.D."/>
            <person name="Gui C."/>
            <person name="Meng S."/>
            <person name="Li G."/>
            <person name="Viehrig K."/>
            <person name="Ye F."/>
            <person name="Su P."/>
            <person name="Kiefer A.F."/>
            <person name="Nichols A."/>
            <person name="Cepeda A.J."/>
            <person name="Yan W."/>
            <person name="Fan B."/>
            <person name="Jiang Y."/>
            <person name="Adhikari A."/>
            <person name="Zheng C.-J."/>
            <person name="Schuster L."/>
            <person name="Cowan T.M."/>
            <person name="Smanski M.J."/>
            <person name="Chevrette M.G."/>
            <person name="De Carvalho L.P.S."/>
            <person name="Shen B."/>
        </authorList>
    </citation>
    <scope>NUCLEOTIDE SEQUENCE [LARGE SCALE GENOMIC DNA]</scope>
    <source>
        <strain evidence="7 8">NPDC050545</strain>
    </source>
</reference>
<dbReference type="SUPFAM" id="SSF48498">
    <property type="entry name" value="Tetracyclin repressor-like, C-terminal domain"/>
    <property type="match status" value="1"/>
</dbReference>
<evidence type="ECO:0000256" key="4">
    <source>
        <dbReference type="PROSITE-ProRule" id="PRU00335"/>
    </source>
</evidence>
<protein>
    <submittedName>
        <fullName evidence="7">TetR/AcrR family transcriptional regulator</fullName>
    </submittedName>
</protein>